<organism evidence="1 2">
    <name type="scientific">Hornefia porci</name>
    <dbReference type="NCBI Taxonomy" id="2652292"/>
    <lineage>
        <taxon>Bacteria</taxon>
        <taxon>Bacillati</taxon>
        <taxon>Bacillota</taxon>
        <taxon>Clostridia</taxon>
        <taxon>Peptostreptococcales</taxon>
        <taxon>Anaerovoracaceae</taxon>
        <taxon>Hornefia</taxon>
    </lineage>
</organism>
<dbReference type="OrthoDB" id="9806692at2"/>
<keyword evidence="2" id="KW-1185">Reference proteome</keyword>
<name>A0A1Q9JHF8_9FIRM</name>
<dbReference type="Proteomes" id="UP000187404">
    <property type="component" value="Unassembled WGS sequence"/>
</dbReference>
<protein>
    <submittedName>
        <fullName evidence="1">Uncharacterized protein</fullName>
    </submittedName>
</protein>
<dbReference type="EMBL" id="MJIE01000001">
    <property type="protein sequence ID" value="OLR55605.1"/>
    <property type="molecule type" value="Genomic_DNA"/>
</dbReference>
<dbReference type="RefSeq" id="WP_143404544.1">
    <property type="nucleotide sequence ID" value="NZ_MJIE01000001.1"/>
</dbReference>
<reference evidence="1 2" key="1">
    <citation type="journal article" date="2016" name="Appl. Environ. Microbiol.">
        <title>Function and Phylogeny of Bacterial Butyryl Coenzyme A:Acetate Transferases and Their Diversity in the Proximal Colon of Swine.</title>
        <authorList>
            <person name="Trachsel J."/>
            <person name="Bayles D.O."/>
            <person name="Looft T."/>
            <person name="Levine U.Y."/>
            <person name="Allen H.K."/>
        </authorList>
    </citation>
    <scope>NUCLEOTIDE SEQUENCE [LARGE SCALE GENOMIC DNA]</scope>
    <source>
        <strain evidence="1 2">68-3-10</strain>
    </source>
</reference>
<sequence length="60" mass="6767">MVLPEVIEKVVSEMEDVRVPNDTVVAELRDWAQHLDGDTEDLSIAMAVYMLGFSGYNGFY</sequence>
<comment type="caution">
    <text evidence="1">The sequence shown here is derived from an EMBL/GenBank/DDBJ whole genome shotgun (WGS) entry which is preliminary data.</text>
</comment>
<dbReference type="AlphaFoldDB" id="A0A1Q9JHF8"/>
<evidence type="ECO:0000313" key="2">
    <source>
        <dbReference type="Proteomes" id="UP000187404"/>
    </source>
</evidence>
<gene>
    <name evidence="1" type="ORF">BHK98_05715</name>
</gene>
<dbReference type="STRING" id="1261640.BHK98_05715"/>
<evidence type="ECO:0000313" key="1">
    <source>
        <dbReference type="EMBL" id="OLR55605.1"/>
    </source>
</evidence>
<proteinExistence type="predicted"/>
<accession>A0A1Q9JHF8</accession>